<organism evidence="8 9">
    <name type="scientific">Schleiferilactobacillus harbinensis DSM 16991</name>
    <dbReference type="NCBI Taxonomy" id="1122147"/>
    <lineage>
        <taxon>Bacteria</taxon>
        <taxon>Bacillati</taxon>
        <taxon>Bacillota</taxon>
        <taxon>Bacilli</taxon>
        <taxon>Lactobacillales</taxon>
        <taxon>Lactobacillaceae</taxon>
        <taxon>Schleiferilactobacillus</taxon>
    </lineage>
</organism>
<feature type="transmembrane region" description="Helical" evidence="6">
    <location>
        <begin position="339"/>
        <end position="364"/>
    </location>
</feature>
<dbReference type="Pfam" id="PF03600">
    <property type="entry name" value="CitMHS"/>
    <property type="match status" value="1"/>
</dbReference>
<evidence type="ECO:0000313" key="8">
    <source>
        <dbReference type="EMBL" id="KRM29796.1"/>
    </source>
</evidence>
<feature type="domain" description="Citrate transporter-like" evidence="7">
    <location>
        <begin position="30"/>
        <end position="299"/>
    </location>
</feature>
<keyword evidence="5 6" id="KW-0472">Membrane</keyword>
<accession>A0A0R1XMS7</accession>
<evidence type="ECO:0000256" key="5">
    <source>
        <dbReference type="ARBA" id="ARBA00023136"/>
    </source>
</evidence>
<feature type="transmembrane region" description="Helical" evidence="6">
    <location>
        <begin position="77"/>
        <end position="103"/>
    </location>
</feature>
<protein>
    <submittedName>
        <fullName evidence="8">Di-and tricarboxylate transporter</fullName>
    </submittedName>
</protein>
<feature type="transmembrane region" description="Helical" evidence="6">
    <location>
        <begin position="233"/>
        <end position="252"/>
    </location>
</feature>
<dbReference type="Proteomes" id="UP000050949">
    <property type="component" value="Unassembled WGS sequence"/>
</dbReference>
<feature type="transmembrane region" description="Helical" evidence="6">
    <location>
        <begin position="304"/>
        <end position="327"/>
    </location>
</feature>
<evidence type="ECO:0000256" key="6">
    <source>
        <dbReference type="SAM" id="Phobius"/>
    </source>
</evidence>
<sequence>MAVLKRIASDRVLQITTVIACLSLFLARPRLADIHFATLWSVLGMLTLIQIFEYLHVLDVAAYHLTSHAPNARWLTWQFMLLAFGSGMFLTNDITVLTLVPLYLRIARKHALPQILPVTLIGMTANLGSAATPFGNPHNIFLVSHFVVSPATFFSWSLPLAVCSVLFLFALSFFVKPRPIPPISIANVQIAPRPFLVALGVAALIFLGVFKLIPPWVGTIAAIVVALGVAPRIMGNVDYALVLTFVLFFVVVSDISQVEAISHTLSTLEGDHLSVYLSALGISQFISNVPATILLAPFTGHAQALIYGANLGGLGSLVASMANLLTFKQYCAEGSGNTRTFFAGFAALNGLGLVVMGAIGWVLLSIMA</sequence>
<name>A0A0R1XMS7_9LACO</name>
<evidence type="ECO:0000256" key="2">
    <source>
        <dbReference type="ARBA" id="ARBA00022448"/>
    </source>
</evidence>
<gene>
    <name evidence="8" type="ORF">FC91_GL000289</name>
</gene>
<dbReference type="RefSeq" id="WP_027829180.1">
    <property type="nucleotide sequence ID" value="NZ_AUEH01000044.1"/>
</dbReference>
<reference evidence="8 9" key="1">
    <citation type="journal article" date="2015" name="Genome Announc.">
        <title>Expanding the biotechnology potential of lactobacilli through comparative genomics of 213 strains and associated genera.</title>
        <authorList>
            <person name="Sun Z."/>
            <person name="Harris H.M."/>
            <person name="McCann A."/>
            <person name="Guo C."/>
            <person name="Argimon S."/>
            <person name="Zhang W."/>
            <person name="Yang X."/>
            <person name="Jeffery I.B."/>
            <person name="Cooney J.C."/>
            <person name="Kagawa T.F."/>
            <person name="Liu W."/>
            <person name="Song Y."/>
            <person name="Salvetti E."/>
            <person name="Wrobel A."/>
            <person name="Rasinkangas P."/>
            <person name="Parkhill J."/>
            <person name="Rea M.C."/>
            <person name="O'Sullivan O."/>
            <person name="Ritari J."/>
            <person name="Douillard F.P."/>
            <person name="Paul Ross R."/>
            <person name="Yang R."/>
            <person name="Briner A.E."/>
            <person name="Felis G.E."/>
            <person name="de Vos W.M."/>
            <person name="Barrangou R."/>
            <person name="Klaenhammer T.R."/>
            <person name="Caufield P.W."/>
            <person name="Cui Y."/>
            <person name="Zhang H."/>
            <person name="O'Toole P.W."/>
        </authorList>
    </citation>
    <scope>NUCLEOTIDE SEQUENCE [LARGE SCALE GENOMIC DNA]</scope>
    <source>
        <strain evidence="8 9">DSM 16991</strain>
    </source>
</reference>
<feature type="transmembrane region" description="Helical" evidence="6">
    <location>
        <begin position="273"/>
        <end position="298"/>
    </location>
</feature>
<evidence type="ECO:0000256" key="1">
    <source>
        <dbReference type="ARBA" id="ARBA00004141"/>
    </source>
</evidence>
<keyword evidence="4 6" id="KW-1133">Transmembrane helix</keyword>
<comment type="subcellular location">
    <subcellularLocation>
        <location evidence="1">Membrane</location>
        <topology evidence="1">Multi-pass membrane protein</topology>
    </subcellularLocation>
</comment>
<dbReference type="eggNOG" id="COG1055">
    <property type="taxonomic scope" value="Bacteria"/>
</dbReference>
<dbReference type="InterPro" id="IPR051475">
    <property type="entry name" value="Diverse_Ion_Transporter"/>
</dbReference>
<dbReference type="GO" id="GO:0016020">
    <property type="term" value="C:membrane"/>
    <property type="evidence" value="ECO:0007669"/>
    <property type="project" value="UniProtKB-SubCell"/>
</dbReference>
<evidence type="ECO:0000259" key="7">
    <source>
        <dbReference type="Pfam" id="PF03600"/>
    </source>
</evidence>
<comment type="caution">
    <text evidence="8">The sequence shown here is derived from an EMBL/GenBank/DDBJ whole genome shotgun (WGS) entry which is preliminary data.</text>
</comment>
<dbReference type="GO" id="GO:0055085">
    <property type="term" value="P:transmembrane transport"/>
    <property type="evidence" value="ECO:0007669"/>
    <property type="project" value="InterPro"/>
</dbReference>
<dbReference type="InterPro" id="IPR004680">
    <property type="entry name" value="Cit_transptr-like_dom"/>
</dbReference>
<feature type="transmembrane region" description="Helical" evidence="6">
    <location>
        <begin position="195"/>
        <end position="213"/>
    </location>
</feature>
<feature type="transmembrane region" description="Helical" evidence="6">
    <location>
        <begin position="115"/>
        <end position="134"/>
    </location>
</feature>
<dbReference type="PATRIC" id="fig|1122147.4.peg.303"/>
<keyword evidence="2" id="KW-0813">Transport</keyword>
<dbReference type="PANTHER" id="PTHR43568">
    <property type="entry name" value="P PROTEIN"/>
    <property type="match status" value="1"/>
</dbReference>
<evidence type="ECO:0000313" key="9">
    <source>
        <dbReference type="Proteomes" id="UP000050949"/>
    </source>
</evidence>
<evidence type="ECO:0000256" key="4">
    <source>
        <dbReference type="ARBA" id="ARBA00022989"/>
    </source>
</evidence>
<keyword evidence="3 6" id="KW-0812">Transmembrane</keyword>
<evidence type="ECO:0000256" key="3">
    <source>
        <dbReference type="ARBA" id="ARBA00022692"/>
    </source>
</evidence>
<dbReference type="OrthoDB" id="3177666at2"/>
<feature type="transmembrane region" description="Helical" evidence="6">
    <location>
        <begin position="39"/>
        <end position="57"/>
    </location>
</feature>
<dbReference type="EMBL" id="AZFW01000010">
    <property type="protein sequence ID" value="KRM29796.1"/>
    <property type="molecule type" value="Genomic_DNA"/>
</dbReference>
<feature type="transmembrane region" description="Helical" evidence="6">
    <location>
        <begin position="154"/>
        <end position="175"/>
    </location>
</feature>
<dbReference type="AlphaFoldDB" id="A0A0R1XMS7"/>
<proteinExistence type="predicted"/>
<dbReference type="PANTHER" id="PTHR43568:SF1">
    <property type="entry name" value="P PROTEIN"/>
    <property type="match status" value="1"/>
</dbReference>